<dbReference type="Proteomes" id="UP000623678">
    <property type="component" value="Unassembled WGS sequence"/>
</dbReference>
<dbReference type="InterPro" id="IPR050696">
    <property type="entry name" value="FtsA/MreB"/>
</dbReference>
<evidence type="ECO:0000313" key="1">
    <source>
        <dbReference type="EMBL" id="MBC8585246.1"/>
    </source>
</evidence>
<organism evidence="1 2">
    <name type="scientific">Youxingia wuxianensis</name>
    <dbReference type="NCBI Taxonomy" id="2763678"/>
    <lineage>
        <taxon>Bacteria</taxon>
        <taxon>Bacillati</taxon>
        <taxon>Bacillota</taxon>
        <taxon>Clostridia</taxon>
        <taxon>Eubacteriales</taxon>
        <taxon>Oscillospiraceae</taxon>
        <taxon>Youxingia</taxon>
    </lineage>
</organism>
<dbReference type="AlphaFoldDB" id="A0A926EP81"/>
<dbReference type="InterPro" id="IPR009377">
    <property type="entry name" value="EutA"/>
</dbReference>
<comment type="caution">
    <text evidence="1">The sequence shown here is derived from an EMBL/GenBank/DDBJ whole genome shotgun (WGS) entry which is preliminary data.</text>
</comment>
<keyword evidence="2" id="KW-1185">Reference proteome</keyword>
<evidence type="ECO:0000313" key="2">
    <source>
        <dbReference type="Proteomes" id="UP000623678"/>
    </source>
</evidence>
<accession>A0A926EP81</accession>
<dbReference type="InterPro" id="IPR043129">
    <property type="entry name" value="ATPase_NBD"/>
</dbReference>
<reference evidence="1" key="1">
    <citation type="submission" date="2020-08" db="EMBL/GenBank/DDBJ databases">
        <title>Genome public.</title>
        <authorList>
            <person name="Liu C."/>
            <person name="Sun Q."/>
        </authorList>
    </citation>
    <scope>NUCLEOTIDE SEQUENCE</scope>
    <source>
        <strain evidence="1">NSJ-64</strain>
    </source>
</reference>
<dbReference type="RefSeq" id="WP_262395030.1">
    <property type="nucleotide sequence ID" value="NZ_JACRTD010000004.1"/>
</dbReference>
<dbReference type="EMBL" id="JACRTD010000004">
    <property type="protein sequence ID" value="MBC8585246.1"/>
    <property type="molecule type" value="Genomic_DNA"/>
</dbReference>
<dbReference type="PANTHER" id="PTHR32432:SF13">
    <property type="entry name" value="ETHANOLAMINE AMMONIA-LYASE REACTIVASE EUTA"/>
    <property type="match status" value="1"/>
</dbReference>
<protein>
    <submittedName>
        <fullName evidence="1">Ethanolamine ammonia-lyase reactivating factor EutA</fullName>
    </submittedName>
</protein>
<dbReference type="PANTHER" id="PTHR32432">
    <property type="entry name" value="CELL DIVISION PROTEIN FTSA-RELATED"/>
    <property type="match status" value="1"/>
</dbReference>
<proteinExistence type="predicted"/>
<dbReference type="Pfam" id="PF06277">
    <property type="entry name" value="EutA"/>
    <property type="match status" value="1"/>
</dbReference>
<dbReference type="Gene3D" id="3.30.420.40">
    <property type="match status" value="1"/>
</dbReference>
<name>A0A926EP81_9FIRM</name>
<gene>
    <name evidence="1" type="ORF">H8705_06580</name>
</gene>
<sequence length="476" mass="51807">MNGVSILSVGIDIGTSTTSMVLSRIQMRNTASGFSVPQVCIVGSEIIYKSEIYTTPLVDGILIDTEKIRAILEKEYDKAGITPSMIQTGAVIITGESARKQNASLVTQTLSSFAGDFVVATAGPDLESVIAAKGAGAQQYSKEHSCVVANLDIGGGTTNIAVFHCGELCAKGCWDIGGRLVQVDRQKKVTYLSPRLPAIMKAAGVSLELGRTADWQELDRLCRVMAQVLEDTLKFTASKLCEEMRTAGSSRLTLSRPVEYITFSGGVADCVYSPQEDWFRFGDIGPILAHSIRESSLMRDYQVIPPKETIRATVVGAGSYTTSVSGSTITYTDESVFPVKNLPAFLLGRETEHQCLTGNDRNLREETEWFLEQNDCDNLLFCIQDIDSLSYRQLNLLADALCHTADSALGKEQTVMVLCRGDFAKALGQAMQRRLLDRKLVCIDSISVQFGDYIDIGRPLMNGMAVPVVVKTLLYG</sequence>
<dbReference type="SUPFAM" id="SSF53067">
    <property type="entry name" value="Actin-like ATPase domain"/>
    <property type="match status" value="1"/>
</dbReference>
<dbReference type="PIRSF" id="PIRSF012293">
    <property type="entry name" value="EutA"/>
    <property type="match status" value="1"/>
</dbReference>